<evidence type="ECO:0000256" key="5">
    <source>
        <dbReference type="PROSITE-ProRule" id="PRU10015"/>
    </source>
</evidence>
<feature type="active site" evidence="5">
    <location>
        <position position="492"/>
    </location>
</feature>
<feature type="binding site" evidence="4">
    <location>
        <position position="346"/>
    </location>
    <ligand>
        <name>S-adenosyl-L-methionine</name>
        <dbReference type="ChEBI" id="CHEBI:59789"/>
    </ligand>
</feature>
<feature type="active site" description="Nucleophile" evidence="4">
    <location>
        <position position="492"/>
    </location>
</feature>
<keyword evidence="9" id="KW-1185">Reference proteome</keyword>
<dbReference type="Pfam" id="PF01938">
    <property type="entry name" value="TRAM"/>
    <property type="match status" value="1"/>
</dbReference>
<feature type="binding site" evidence="4">
    <location>
        <position position="465"/>
    </location>
    <ligand>
        <name>S-adenosyl-L-methionine</name>
        <dbReference type="ChEBI" id="CHEBI:59789"/>
    </ligand>
</feature>
<gene>
    <name evidence="8" type="ORF">IV500_15345</name>
</gene>
<protein>
    <submittedName>
        <fullName evidence="8">Class I SAM-dependent RNA methyltransferase</fullName>
    </submittedName>
</protein>
<dbReference type="EMBL" id="JADNYM010000020">
    <property type="protein sequence ID" value="MBG0740749.1"/>
    <property type="molecule type" value="Genomic_DNA"/>
</dbReference>
<comment type="similarity">
    <text evidence="4">Belongs to the class I-like SAM-binding methyltransferase superfamily. RNA M5U methyltransferase family.</text>
</comment>
<dbReference type="CDD" id="cd02440">
    <property type="entry name" value="AdoMet_MTases"/>
    <property type="match status" value="1"/>
</dbReference>
<evidence type="ECO:0000256" key="2">
    <source>
        <dbReference type="ARBA" id="ARBA00022679"/>
    </source>
</evidence>
<dbReference type="InterPro" id="IPR010280">
    <property type="entry name" value="U5_MeTrfase_fam"/>
</dbReference>
<evidence type="ECO:0000256" key="4">
    <source>
        <dbReference type="PROSITE-ProRule" id="PRU01024"/>
    </source>
</evidence>
<feature type="region of interest" description="Disordered" evidence="6">
    <location>
        <begin position="156"/>
        <end position="186"/>
    </location>
</feature>
<dbReference type="Gene3D" id="2.40.50.140">
    <property type="entry name" value="Nucleic acid-binding proteins"/>
    <property type="match status" value="1"/>
</dbReference>
<accession>A0A931CSQ1</accession>
<dbReference type="GO" id="GO:0070041">
    <property type="term" value="F:rRNA (uridine-C5-)-methyltransferase activity"/>
    <property type="evidence" value="ECO:0007669"/>
    <property type="project" value="TreeGrafter"/>
</dbReference>
<dbReference type="Proteomes" id="UP000655366">
    <property type="component" value="Unassembled WGS sequence"/>
</dbReference>
<organism evidence="8 9">
    <name type="scientific">Arthrobacter terrae</name>
    <dbReference type="NCBI Taxonomy" id="2935737"/>
    <lineage>
        <taxon>Bacteria</taxon>
        <taxon>Bacillati</taxon>
        <taxon>Actinomycetota</taxon>
        <taxon>Actinomycetes</taxon>
        <taxon>Micrococcales</taxon>
        <taxon>Micrococcaceae</taxon>
        <taxon>Arthrobacter</taxon>
    </lineage>
</organism>
<dbReference type="GO" id="GO:0070475">
    <property type="term" value="P:rRNA base methylation"/>
    <property type="evidence" value="ECO:0007669"/>
    <property type="project" value="TreeGrafter"/>
</dbReference>
<dbReference type="PROSITE" id="PS01230">
    <property type="entry name" value="TRMA_1"/>
    <property type="match status" value="1"/>
</dbReference>
<dbReference type="PROSITE" id="PS51687">
    <property type="entry name" value="SAM_MT_RNA_M5U"/>
    <property type="match status" value="1"/>
</dbReference>
<keyword evidence="3 4" id="KW-0949">S-adenosyl-L-methionine</keyword>
<dbReference type="InterPro" id="IPR029063">
    <property type="entry name" value="SAM-dependent_MTases_sf"/>
</dbReference>
<dbReference type="Gene3D" id="3.40.50.150">
    <property type="entry name" value="Vaccinia Virus protein VP39"/>
    <property type="match status" value="1"/>
</dbReference>
<feature type="binding site" evidence="4">
    <location>
        <position position="394"/>
    </location>
    <ligand>
        <name>S-adenosyl-L-methionine</name>
        <dbReference type="ChEBI" id="CHEBI:59789"/>
    </ligand>
</feature>
<dbReference type="InterPro" id="IPR002792">
    <property type="entry name" value="TRAM_dom"/>
</dbReference>
<evidence type="ECO:0000256" key="6">
    <source>
        <dbReference type="SAM" id="MobiDB-lite"/>
    </source>
</evidence>
<dbReference type="AlphaFoldDB" id="A0A931CSQ1"/>
<name>A0A931CSQ1_9MICC</name>
<evidence type="ECO:0000256" key="1">
    <source>
        <dbReference type="ARBA" id="ARBA00022603"/>
    </source>
</evidence>
<keyword evidence="2 4" id="KW-0808">Transferase</keyword>
<dbReference type="SUPFAM" id="SSF50249">
    <property type="entry name" value="Nucleic acid-binding proteins"/>
    <property type="match status" value="1"/>
</dbReference>
<dbReference type="InterPro" id="IPR030390">
    <property type="entry name" value="MeTrfase_TrmA_AS"/>
</dbReference>
<evidence type="ECO:0000313" key="9">
    <source>
        <dbReference type="Proteomes" id="UP000655366"/>
    </source>
</evidence>
<evidence type="ECO:0000313" key="8">
    <source>
        <dbReference type="EMBL" id="MBG0740749.1"/>
    </source>
</evidence>
<dbReference type="PANTHER" id="PTHR11061">
    <property type="entry name" value="RNA M5U METHYLTRANSFERASE"/>
    <property type="match status" value="1"/>
</dbReference>
<dbReference type="InterPro" id="IPR012340">
    <property type="entry name" value="NA-bd_OB-fold"/>
</dbReference>
<dbReference type="Gene3D" id="2.40.50.1070">
    <property type="match status" value="1"/>
</dbReference>
<comment type="caution">
    <text evidence="8">The sequence shown here is derived from an EMBL/GenBank/DDBJ whole genome shotgun (WGS) entry which is preliminary data.</text>
</comment>
<dbReference type="SUPFAM" id="SSF53335">
    <property type="entry name" value="S-adenosyl-L-methionine-dependent methyltransferases"/>
    <property type="match status" value="1"/>
</dbReference>
<dbReference type="PANTHER" id="PTHR11061:SF30">
    <property type="entry name" value="TRNA (URACIL(54)-C(5))-METHYLTRANSFERASE"/>
    <property type="match status" value="1"/>
</dbReference>
<reference evidence="8 9" key="1">
    <citation type="submission" date="2020-11" db="EMBL/GenBank/DDBJ databases">
        <title>Arthrobacter antarcticus sp. nov., isolated from Antarctic Soil.</title>
        <authorList>
            <person name="Li J."/>
        </authorList>
    </citation>
    <scope>NUCLEOTIDE SEQUENCE [LARGE SCALE GENOMIC DNA]</scope>
    <source>
        <strain evidence="8 9">Z1-20</strain>
    </source>
</reference>
<dbReference type="RefSeq" id="WP_196397681.1">
    <property type="nucleotide sequence ID" value="NZ_JADNYM010000020.1"/>
</dbReference>
<feature type="binding site" evidence="4">
    <location>
        <position position="418"/>
    </location>
    <ligand>
        <name>S-adenosyl-L-methionine</name>
        <dbReference type="ChEBI" id="CHEBI:59789"/>
    </ligand>
</feature>
<sequence length="540" mass="56039">MPGALPVENPQTLTLTLGPVAHGGHCVARHEGRVIFVRHGIPGEVVRVTLTEHDDGASFWRGDVTEVLEASADRVPHFWAKADSLRAAAAGQHPVGGAEFGHISRSRQRQLKAEVLVEQLHRLAGIELDGGTGAAGRGNLPSGLLADGVENLDGEVSAVSDDSDGREGSGDGADGDDAGMAQDQPAGLGWRTRAGFAVTAAGGPTQPGRLGMHAHRSEVVLPVRQMPLAGAEIDALRLWEIDLTGVTRIEVSAPANGSAPLVLLATDPQLSDKARGVTLKRIARQLQVNAGANRGAESTENAARVRVSVAGWDPESGALTLISGRSRVCETAAGHEFRVSSGGFWQIHRRAPEVLTGAVMKFLTDGPGASAGHTDTGAEAGGYLFPGATVADLYAGAGLFSASLADAVGPTGSVLSVEGSAGSSKDARKNLHAASQVEIRQGRVERVLHERSGTHAAGFDVIVLDPPRAGAGKNVVRQLIASAPRAIAYVSCDPASFARDVGYFRAAGWNLSKLRAFDLYPHTHHLETVALLTPGSSSIG</sequence>
<keyword evidence="1 4" id="KW-0489">Methyltransferase</keyword>
<feature type="domain" description="TRAM" evidence="7">
    <location>
        <begin position="11"/>
        <end position="52"/>
    </location>
</feature>
<evidence type="ECO:0000256" key="3">
    <source>
        <dbReference type="ARBA" id="ARBA00022691"/>
    </source>
</evidence>
<evidence type="ECO:0000259" key="7">
    <source>
        <dbReference type="Pfam" id="PF01938"/>
    </source>
</evidence>
<proteinExistence type="inferred from homology"/>
<dbReference type="Pfam" id="PF05958">
    <property type="entry name" value="tRNA_U5-meth_tr"/>
    <property type="match status" value="1"/>
</dbReference>